<evidence type="ECO:0000313" key="3">
    <source>
        <dbReference type="WBParaSite" id="PDA_v2.g351.t1"/>
    </source>
</evidence>
<dbReference type="Proteomes" id="UP000887578">
    <property type="component" value="Unplaced"/>
</dbReference>
<dbReference type="WBParaSite" id="PDA_v2.g351.t1">
    <property type="protein sequence ID" value="PDA_v2.g351.t1"/>
    <property type="gene ID" value="PDA_v2.g351"/>
</dbReference>
<protein>
    <submittedName>
        <fullName evidence="3">Uncharacterized protein</fullName>
    </submittedName>
</protein>
<reference evidence="3" key="1">
    <citation type="submission" date="2022-11" db="UniProtKB">
        <authorList>
            <consortium name="WormBaseParasite"/>
        </authorList>
    </citation>
    <scope>IDENTIFICATION</scope>
</reference>
<evidence type="ECO:0000256" key="1">
    <source>
        <dbReference type="SAM" id="MobiDB-lite"/>
    </source>
</evidence>
<organism evidence="2 3">
    <name type="scientific">Panagrolaimus davidi</name>
    <dbReference type="NCBI Taxonomy" id="227884"/>
    <lineage>
        <taxon>Eukaryota</taxon>
        <taxon>Metazoa</taxon>
        <taxon>Ecdysozoa</taxon>
        <taxon>Nematoda</taxon>
        <taxon>Chromadorea</taxon>
        <taxon>Rhabditida</taxon>
        <taxon>Tylenchina</taxon>
        <taxon>Panagrolaimomorpha</taxon>
        <taxon>Panagrolaimoidea</taxon>
        <taxon>Panagrolaimidae</taxon>
        <taxon>Panagrolaimus</taxon>
    </lineage>
</organism>
<accession>A0A914QJ49</accession>
<evidence type="ECO:0000313" key="2">
    <source>
        <dbReference type="Proteomes" id="UP000887578"/>
    </source>
</evidence>
<keyword evidence="2" id="KW-1185">Reference proteome</keyword>
<dbReference type="AlphaFoldDB" id="A0A914QJ49"/>
<name>A0A914QJ49_9BILA</name>
<proteinExistence type="predicted"/>
<feature type="region of interest" description="Disordered" evidence="1">
    <location>
        <begin position="21"/>
        <end position="57"/>
    </location>
</feature>
<sequence length="139" mass="15871">MLETFVDKAWTCFNKISSAVERKQQQQPSDRKRKTKHKNFDISSKINDGSDCGGGGGGGIDWICRPEKSTLNDGTISKSFGTMPIPEKLESAFIELLEELDLPIEKQKELQKQSAEKKWHMIVEQSNRRIVRFKLKNDS</sequence>